<name>A0AAF1BJK6_9TREE</name>
<evidence type="ECO:0000256" key="1">
    <source>
        <dbReference type="SAM" id="SignalP"/>
    </source>
</evidence>
<keyword evidence="1" id="KW-0732">Signal</keyword>
<evidence type="ECO:0000313" key="3">
    <source>
        <dbReference type="Proteomes" id="UP000827549"/>
    </source>
</evidence>
<protein>
    <submittedName>
        <fullName evidence="2">Uncharacterized protein</fullName>
    </submittedName>
</protein>
<gene>
    <name evidence="2" type="ORF">LOC62_02G003481</name>
</gene>
<dbReference type="RefSeq" id="XP_062625997.1">
    <property type="nucleotide sequence ID" value="XM_062770013.1"/>
</dbReference>
<dbReference type="GeneID" id="87806723"/>
<keyword evidence="3" id="KW-1185">Reference proteome</keyword>
<dbReference type="AlphaFoldDB" id="A0AAF1BJK6"/>
<feature type="chain" id="PRO_5042285809" evidence="1">
    <location>
        <begin position="21"/>
        <end position="189"/>
    </location>
</feature>
<organism evidence="2 3">
    <name type="scientific">Vanrija pseudolonga</name>
    <dbReference type="NCBI Taxonomy" id="143232"/>
    <lineage>
        <taxon>Eukaryota</taxon>
        <taxon>Fungi</taxon>
        <taxon>Dikarya</taxon>
        <taxon>Basidiomycota</taxon>
        <taxon>Agaricomycotina</taxon>
        <taxon>Tremellomycetes</taxon>
        <taxon>Trichosporonales</taxon>
        <taxon>Trichosporonaceae</taxon>
        <taxon>Vanrija</taxon>
    </lineage>
</organism>
<accession>A0AAF1BJK6</accession>
<evidence type="ECO:0000313" key="2">
    <source>
        <dbReference type="EMBL" id="WOO79965.1"/>
    </source>
</evidence>
<dbReference type="EMBL" id="CP086715">
    <property type="protein sequence ID" value="WOO79965.1"/>
    <property type="molecule type" value="Genomic_DNA"/>
</dbReference>
<feature type="signal peptide" evidence="1">
    <location>
        <begin position="1"/>
        <end position="20"/>
    </location>
</feature>
<sequence length="189" mass="21293">MLFTKKPLAILLAIVAVVHAAPVAVEARQDVGTTSKSFDAVNHNRVETNAQGFHYRREVQTQDDLWDFLGSLNTELFPILVYGEQEPERRGEWVKAVLDYMAATWPSKNIIIFKRYIGFTVESPNYAGDYQETTYTYVDDKSGISTDFGMVTSSGQGTLRRNGADGGWQNWGYYGTFSTEDGGTRIEFY</sequence>
<reference evidence="2" key="1">
    <citation type="submission" date="2023-10" db="EMBL/GenBank/DDBJ databases">
        <authorList>
            <person name="Noh H."/>
        </authorList>
    </citation>
    <scope>NUCLEOTIDE SEQUENCE</scope>
    <source>
        <strain evidence="2">DUCC4014</strain>
    </source>
</reference>
<proteinExistence type="predicted"/>
<dbReference type="Proteomes" id="UP000827549">
    <property type="component" value="Chromosome 2"/>
</dbReference>